<dbReference type="GO" id="GO:0005634">
    <property type="term" value="C:nucleus"/>
    <property type="evidence" value="ECO:0007669"/>
    <property type="project" value="UniProtKB-SubCell"/>
</dbReference>
<keyword evidence="4" id="KW-0804">Transcription</keyword>
<feature type="coiled-coil region" evidence="6">
    <location>
        <begin position="61"/>
        <end position="88"/>
    </location>
</feature>
<evidence type="ECO:0000256" key="1">
    <source>
        <dbReference type="ARBA" id="ARBA00004123"/>
    </source>
</evidence>
<proteinExistence type="predicted"/>
<protein>
    <recommendedName>
        <fullName evidence="8">BZIP domain-containing protein</fullName>
    </recommendedName>
</protein>
<dbReference type="AlphaFoldDB" id="A0A8J5FAI4"/>
<dbReference type="PANTHER" id="PTHR13690">
    <property type="entry name" value="TRANSCRIPTION FACTOR POSF21-RELATED"/>
    <property type="match status" value="1"/>
</dbReference>
<dbReference type="Pfam" id="PF00170">
    <property type="entry name" value="bZIP_1"/>
    <property type="match status" value="1"/>
</dbReference>
<evidence type="ECO:0000259" key="8">
    <source>
        <dbReference type="SMART" id="SM00338"/>
    </source>
</evidence>
<feature type="compositionally biased region" description="Polar residues" evidence="7">
    <location>
        <begin position="11"/>
        <end position="21"/>
    </location>
</feature>
<dbReference type="SUPFAM" id="SSF57959">
    <property type="entry name" value="Leucine zipper domain"/>
    <property type="match status" value="1"/>
</dbReference>
<feature type="domain" description="BZIP" evidence="8">
    <location>
        <begin position="40"/>
        <end position="93"/>
    </location>
</feature>
<organism evidence="9 10">
    <name type="scientific">Zingiber officinale</name>
    <name type="common">Ginger</name>
    <name type="synonym">Amomum zingiber</name>
    <dbReference type="NCBI Taxonomy" id="94328"/>
    <lineage>
        <taxon>Eukaryota</taxon>
        <taxon>Viridiplantae</taxon>
        <taxon>Streptophyta</taxon>
        <taxon>Embryophyta</taxon>
        <taxon>Tracheophyta</taxon>
        <taxon>Spermatophyta</taxon>
        <taxon>Magnoliopsida</taxon>
        <taxon>Liliopsida</taxon>
        <taxon>Zingiberales</taxon>
        <taxon>Zingiberaceae</taxon>
        <taxon>Zingiber</taxon>
    </lineage>
</organism>
<dbReference type="CDD" id="cd14703">
    <property type="entry name" value="bZIP_plant_RF2"/>
    <property type="match status" value="1"/>
</dbReference>
<dbReference type="InterPro" id="IPR004827">
    <property type="entry name" value="bZIP"/>
</dbReference>
<dbReference type="EMBL" id="JACMSC010000016">
    <property type="protein sequence ID" value="KAG6482968.1"/>
    <property type="molecule type" value="Genomic_DNA"/>
</dbReference>
<dbReference type="SMART" id="SM00338">
    <property type="entry name" value="BRLZ"/>
    <property type="match status" value="1"/>
</dbReference>
<evidence type="ECO:0000256" key="3">
    <source>
        <dbReference type="ARBA" id="ARBA00023125"/>
    </source>
</evidence>
<sequence length="94" mass="10574">MDSLIGKLQDAMTNNTSSSEFNSAEMKKILAYKKLAEMAETDPKRVKRILANRQSAAARSKEKKLRYISELENKVQALQTEASIVSEQLNSLQL</sequence>
<feature type="region of interest" description="Disordered" evidence="7">
    <location>
        <begin position="1"/>
        <end position="21"/>
    </location>
</feature>
<evidence type="ECO:0000313" key="10">
    <source>
        <dbReference type="Proteomes" id="UP000734854"/>
    </source>
</evidence>
<comment type="subcellular location">
    <subcellularLocation>
        <location evidence="1">Nucleus</location>
    </subcellularLocation>
</comment>
<dbReference type="Gene3D" id="1.20.5.170">
    <property type="match status" value="1"/>
</dbReference>
<dbReference type="InterPro" id="IPR044759">
    <property type="entry name" value="bZIP_RF2"/>
</dbReference>
<keyword evidence="6" id="KW-0175">Coiled coil</keyword>
<dbReference type="GO" id="GO:0003700">
    <property type="term" value="F:DNA-binding transcription factor activity"/>
    <property type="evidence" value="ECO:0007669"/>
    <property type="project" value="InterPro"/>
</dbReference>
<dbReference type="GO" id="GO:0003677">
    <property type="term" value="F:DNA binding"/>
    <property type="evidence" value="ECO:0007669"/>
    <property type="project" value="UniProtKB-KW"/>
</dbReference>
<comment type="caution">
    <text evidence="9">The sequence shown here is derived from an EMBL/GenBank/DDBJ whole genome shotgun (WGS) entry which is preliminary data.</text>
</comment>
<evidence type="ECO:0000256" key="7">
    <source>
        <dbReference type="SAM" id="MobiDB-lite"/>
    </source>
</evidence>
<evidence type="ECO:0000313" key="9">
    <source>
        <dbReference type="EMBL" id="KAG6482968.1"/>
    </source>
</evidence>
<keyword evidence="10" id="KW-1185">Reference proteome</keyword>
<accession>A0A8J5FAI4</accession>
<evidence type="ECO:0000256" key="2">
    <source>
        <dbReference type="ARBA" id="ARBA00023015"/>
    </source>
</evidence>
<dbReference type="Proteomes" id="UP000734854">
    <property type="component" value="Unassembled WGS sequence"/>
</dbReference>
<reference evidence="9 10" key="1">
    <citation type="submission" date="2020-08" db="EMBL/GenBank/DDBJ databases">
        <title>Plant Genome Project.</title>
        <authorList>
            <person name="Zhang R.-G."/>
        </authorList>
    </citation>
    <scope>NUCLEOTIDE SEQUENCE [LARGE SCALE GENOMIC DNA]</scope>
    <source>
        <tissue evidence="9">Rhizome</tissue>
    </source>
</reference>
<evidence type="ECO:0000256" key="4">
    <source>
        <dbReference type="ARBA" id="ARBA00023163"/>
    </source>
</evidence>
<gene>
    <name evidence="9" type="ORF">ZIOFF_059608</name>
</gene>
<keyword evidence="3" id="KW-0238">DNA-binding</keyword>
<name>A0A8J5FAI4_ZINOF</name>
<evidence type="ECO:0000256" key="5">
    <source>
        <dbReference type="ARBA" id="ARBA00023242"/>
    </source>
</evidence>
<keyword evidence="5" id="KW-0539">Nucleus</keyword>
<dbReference type="PANTHER" id="PTHR13690:SF80">
    <property type="entry name" value="BZIP TRANSCRIPTION FACTOR FAMILY PROTEIN-RELATED"/>
    <property type="match status" value="1"/>
</dbReference>
<dbReference type="InterPro" id="IPR046347">
    <property type="entry name" value="bZIP_sf"/>
</dbReference>
<keyword evidence="2" id="KW-0805">Transcription regulation</keyword>
<evidence type="ECO:0000256" key="6">
    <source>
        <dbReference type="SAM" id="Coils"/>
    </source>
</evidence>